<keyword evidence="3" id="KW-1185">Reference proteome</keyword>
<organism evidence="2 3">
    <name type="scientific">Chara braunii</name>
    <name type="common">Braun's stonewort</name>
    <dbReference type="NCBI Taxonomy" id="69332"/>
    <lineage>
        <taxon>Eukaryota</taxon>
        <taxon>Viridiplantae</taxon>
        <taxon>Streptophyta</taxon>
        <taxon>Charophyceae</taxon>
        <taxon>Charales</taxon>
        <taxon>Characeae</taxon>
        <taxon>Chara</taxon>
    </lineage>
</organism>
<protein>
    <submittedName>
        <fullName evidence="2">Uncharacterized protein</fullName>
    </submittedName>
</protein>
<evidence type="ECO:0000256" key="1">
    <source>
        <dbReference type="SAM" id="MobiDB-lite"/>
    </source>
</evidence>
<dbReference type="EMBL" id="BFEA01000194">
    <property type="protein sequence ID" value="GBG73983.1"/>
    <property type="molecule type" value="Genomic_DNA"/>
</dbReference>
<sequence length="222" mass="24280">MASVAQLQHDADDWLFTIQEGGVRLRGIVEAMSAKGRDWRAVEGGGTALLTWTENSMQDMLEVIWELEEGSDPRLEDLLDWRQAKTLMQRCYAIFREGQNLYDAIMAQALMMTSPATTTPATVSSTIHTSAAVMPTTTTPTTTTTTPAHAIPRIQATSAKLWTGSGGDGDNKDFDNNHNNDTCETRDNNDNNDNTYANGVSSGSRGDDDNNDTDNINNDDDV</sequence>
<accession>A0A388KVL6</accession>
<comment type="caution">
    <text evidence="2">The sequence shown here is derived from an EMBL/GenBank/DDBJ whole genome shotgun (WGS) entry which is preliminary data.</text>
</comment>
<gene>
    <name evidence="2" type="ORF">CBR_g17694</name>
</gene>
<proteinExistence type="predicted"/>
<feature type="compositionally biased region" description="Basic and acidic residues" evidence="1">
    <location>
        <begin position="169"/>
        <end position="189"/>
    </location>
</feature>
<evidence type="ECO:0000313" key="2">
    <source>
        <dbReference type="EMBL" id="GBG73983.1"/>
    </source>
</evidence>
<feature type="region of interest" description="Disordered" evidence="1">
    <location>
        <begin position="160"/>
        <end position="222"/>
    </location>
</feature>
<dbReference type="Gramene" id="GBG73983">
    <property type="protein sequence ID" value="GBG73983"/>
    <property type="gene ID" value="CBR_g17694"/>
</dbReference>
<feature type="compositionally biased region" description="Acidic residues" evidence="1">
    <location>
        <begin position="209"/>
        <end position="222"/>
    </location>
</feature>
<name>A0A388KVL6_CHABU</name>
<dbReference type="Proteomes" id="UP000265515">
    <property type="component" value="Unassembled WGS sequence"/>
</dbReference>
<dbReference type="AlphaFoldDB" id="A0A388KVL6"/>
<evidence type="ECO:0000313" key="3">
    <source>
        <dbReference type="Proteomes" id="UP000265515"/>
    </source>
</evidence>
<reference evidence="2 3" key="1">
    <citation type="journal article" date="2018" name="Cell">
        <title>The Chara Genome: Secondary Complexity and Implications for Plant Terrestrialization.</title>
        <authorList>
            <person name="Nishiyama T."/>
            <person name="Sakayama H."/>
            <person name="Vries J.D."/>
            <person name="Buschmann H."/>
            <person name="Saint-Marcoux D."/>
            <person name="Ullrich K.K."/>
            <person name="Haas F.B."/>
            <person name="Vanderstraeten L."/>
            <person name="Becker D."/>
            <person name="Lang D."/>
            <person name="Vosolsobe S."/>
            <person name="Rombauts S."/>
            <person name="Wilhelmsson P.K.I."/>
            <person name="Janitza P."/>
            <person name="Kern R."/>
            <person name="Heyl A."/>
            <person name="Rumpler F."/>
            <person name="Villalobos L.I.A.C."/>
            <person name="Clay J.M."/>
            <person name="Skokan R."/>
            <person name="Toyoda A."/>
            <person name="Suzuki Y."/>
            <person name="Kagoshima H."/>
            <person name="Schijlen E."/>
            <person name="Tajeshwar N."/>
            <person name="Catarino B."/>
            <person name="Hetherington A.J."/>
            <person name="Saltykova A."/>
            <person name="Bonnot C."/>
            <person name="Breuninger H."/>
            <person name="Symeonidi A."/>
            <person name="Radhakrishnan G.V."/>
            <person name="Van Nieuwerburgh F."/>
            <person name="Deforce D."/>
            <person name="Chang C."/>
            <person name="Karol K.G."/>
            <person name="Hedrich R."/>
            <person name="Ulvskov P."/>
            <person name="Glockner G."/>
            <person name="Delwiche C.F."/>
            <person name="Petrasek J."/>
            <person name="Van de Peer Y."/>
            <person name="Friml J."/>
            <person name="Beilby M."/>
            <person name="Dolan L."/>
            <person name="Kohara Y."/>
            <person name="Sugano S."/>
            <person name="Fujiyama A."/>
            <person name="Delaux P.-M."/>
            <person name="Quint M."/>
            <person name="TheiBen G."/>
            <person name="Hagemann M."/>
            <person name="Harholt J."/>
            <person name="Dunand C."/>
            <person name="Zachgo S."/>
            <person name="Langdale J."/>
            <person name="Maumus F."/>
            <person name="Straeten D.V.D."/>
            <person name="Gould S.B."/>
            <person name="Rensing S.A."/>
        </authorList>
    </citation>
    <scope>NUCLEOTIDE SEQUENCE [LARGE SCALE GENOMIC DNA]</scope>
    <source>
        <strain evidence="2 3">S276</strain>
    </source>
</reference>